<evidence type="ECO:0000256" key="2">
    <source>
        <dbReference type="ARBA" id="ARBA00022614"/>
    </source>
</evidence>
<dbReference type="PRINTS" id="PR00364">
    <property type="entry name" value="DISEASERSIST"/>
</dbReference>
<keyword evidence="3" id="KW-0677">Repeat</keyword>
<feature type="domain" description="TIR" evidence="8">
    <location>
        <begin position="12"/>
        <end position="176"/>
    </location>
</feature>
<dbReference type="Gramene" id="Potri.005G030700.2.v4.1">
    <property type="protein sequence ID" value="Potri.005G030700.2.v4.1"/>
    <property type="gene ID" value="Potri.005G030700.v4.1"/>
</dbReference>
<evidence type="ECO:0000259" key="8">
    <source>
        <dbReference type="PROSITE" id="PS50104"/>
    </source>
</evidence>
<dbReference type="PANTHER" id="PTHR11017:SF555">
    <property type="entry name" value="TIR-NBS-LRR RCT1-LIKE RESISTANCE PROTEIN"/>
    <property type="match status" value="1"/>
</dbReference>
<keyword evidence="10" id="KW-1185">Reference proteome</keyword>
<dbReference type="Gene3D" id="3.40.50.300">
    <property type="entry name" value="P-loop containing nucleotide triphosphate hydrolases"/>
    <property type="match status" value="1"/>
</dbReference>
<dbReference type="Gene3D" id="1.10.8.430">
    <property type="entry name" value="Helical domain of apoptotic protease-activating factors"/>
    <property type="match status" value="1"/>
</dbReference>
<proteinExistence type="predicted"/>
<dbReference type="InParanoid" id="A0A3N7EVT6"/>
<dbReference type="InterPro" id="IPR036390">
    <property type="entry name" value="WH_DNA-bd_sf"/>
</dbReference>
<dbReference type="SMART" id="SM00255">
    <property type="entry name" value="TIR"/>
    <property type="match status" value="1"/>
</dbReference>
<reference evidence="9 10" key="1">
    <citation type="journal article" date="2006" name="Science">
        <title>The genome of black cottonwood, Populus trichocarpa (Torr. &amp; Gray).</title>
        <authorList>
            <person name="Tuskan G.A."/>
            <person name="Difazio S."/>
            <person name="Jansson S."/>
            <person name="Bohlmann J."/>
            <person name="Grigoriev I."/>
            <person name="Hellsten U."/>
            <person name="Putnam N."/>
            <person name="Ralph S."/>
            <person name="Rombauts S."/>
            <person name="Salamov A."/>
            <person name="Schein J."/>
            <person name="Sterck L."/>
            <person name="Aerts A."/>
            <person name="Bhalerao R.R."/>
            <person name="Bhalerao R.P."/>
            <person name="Blaudez D."/>
            <person name="Boerjan W."/>
            <person name="Brun A."/>
            <person name="Brunner A."/>
            <person name="Busov V."/>
            <person name="Campbell M."/>
            <person name="Carlson J."/>
            <person name="Chalot M."/>
            <person name="Chapman J."/>
            <person name="Chen G.L."/>
            <person name="Cooper D."/>
            <person name="Coutinho P.M."/>
            <person name="Couturier J."/>
            <person name="Covert S."/>
            <person name="Cronk Q."/>
            <person name="Cunningham R."/>
            <person name="Davis J."/>
            <person name="Degroeve S."/>
            <person name="Dejardin A."/>
            <person name="Depamphilis C."/>
            <person name="Detter J."/>
            <person name="Dirks B."/>
            <person name="Dubchak I."/>
            <person name="Duplessis S."/>
            <person name="Ehlting J."/>
            <person name="Ellis B."/>
            <person name="Gendler K."/>
            <person name="Goodstein D."/>
            <person name="Gribskov M."/>
            <person name="Grimwood J."/>
            <person name="Groover A."/>
            <person name="Gunter L."/>
            <person name="Hamberger B."/>
            <person name="Heinze B."/>
            <person name="Helariutta Y."/>
            <person name="Henrissat B."/>
            <person name="Holligan D."/>
            <person name="Holt R."/>
            <person name="Huang W."/>
            <person name="Islam-Faridi N."/>
            <person name="Jones S."/>
            <person name="Jones-Rhoades M."/>
            <person name="Jorgensen R."/>
            <person name="Joshi C."/>
            <person name="Kangasjarvi J."/>
            <person name="Karlsson J."/>
            <person name="Kelleher C."/>
            <person name="Kirkpatrick R."/>
            <person name="Kirst M."/>
            <person name="Kohler A."/>
            <person name="Kalluri U."/>
            <person name="Larimer F."/>
            <person name="Leebens-Mack J."/>
            <person name="Leple J.C."/>
            <person name="Locascio P."/>
            <person name="Lou Y."/>
            <person name="Lucas S."/>
            <person name="Martin F."/>
            <person name="Montanini B."/>
            <person name="Napoli C."/>
            <person name="Nelson D.R."/>
            <person name="Nelson C."/>
            <person name="Nieminen K."/>
            <person name="Nilsson O."/>
            <person name="Pereda V."/>
            <person name="Peter G."/>
            <person name="Philippe R."/>
            <person name="Pilate G."/>
            <person name="Poliakov A."/>
            <person name="Razumovskaya J."/>
            <person name="Richardson P."/>
            <person name="Rinaldi C."/>
            <person name="Ritland K."/>
            <person name="Rouze P."/>
            <person name="Ryaboy D."/>
            <person name="Schmutz J."/>
            <person name="Schrader J."/>
            <person name="Segerman B."/>
            <person name="Shin H."/>
            <person name="Siddiqui A."/>
            <person name="Sterky F."/>
            <person name="Terry A."/>
            <person name="Tsai C.J."/>
            <person name="Uberbacher E."/>
            <person name="Unneberg P."/>
            <person name="Vahala J."/>
            <person name="Wall K."/>
            <person name="Wessler S."/>
            <person name="Yang G."/>
            <person name="Yin T."/>
            <person name="Douglas C."/>
            <person name="Marra M."/>
            <person name="Sandberg G."/>
            <person name="Van de Peer Y."/>
            <person name="Rokhsar D."/>
        </authorList>
    </citation>
    <scope>NUCLEOTIDE SEQUENCE [LARGE SCALE GENOMIC DNA]</scope>
    <source>
        <strain evidence="10">cv. Nisqually</strain>
    </source>
</reference>
<dbReference type="InterPro" id="IPR003591">
    <property type="entry name" value="Leu-rich_rpt_typical-subtyp"/>
</dbReference>
<dbReference type="PROSITE" id="PS50104">
    <property type="entry name" value="TIR"/>
    <property type="match status" value="1"/>
</dbReference>
<keyword evidence="6" id="KW-0520">NAD</keyword>
<dbReference type="InterPro" id="IPR000157">
    <property type="entry name" value="TIR_dom"/>
</dbReference>
<dbReference type="InterPro" id="IPR032675">
    <property type="entry name" value="LRR_dom_sf"/>
</dbReference>
<evidence type="ECO:0000313" key="9">
    <source>
        <dbReference type="EMBL" id="RQO89946.1"/>
    </source>
</evidence>
<dbReference type="EC" id="3.2.2.6" evidence="1"/>
<dbReference type="InterPro" id="IPR006553">
    <property type="entry name" value="Leu-rich_rpt_Cys-con_subtyp"/>
</dbReference>
<dbReference type="SMART" id="SM00367">
    <property type="entry name" value="LRR_CC"/>
    <property type="match status" value="8"/>
</dbReference>
<dbReference type="SUPFAM" id="SSF52540">
    <property type="entry name" value="P-loop containing nucleoside triphosphate hydrolases"/>
    <property type="match status" value="1"/>
</dbReference>
<dbReference type="SMR" id="A0A3N7EVT6"/>
<evidence type="ECO:0000313" key="10">
    <source>
        <dbReference type="Proteomes" id="UP000006729"/>
    </source>
</evidence>
<dbReference type="GO" id="GO:0051707">
    <property type="term" value="P:response to other organism"/>
    <property type="evidence" value="ECO:0007669"/>
    <property type="project" value="UniProtKB-ARBA"/>
</dbReference>
<dbReference type="STRING" id="3694.A0A3N7EVT6"/>
<evidence type="ECO:0000256" key="1">
    <source>
        <dbReference type="ARBA" id="ARBA00011982"/>
    </source>
</evidence>
<sequence>MASSSSPTTPYLKHEVFLSFRGFDTRNSFTSHLYDALQRNQIDAYIDNKLDGGEKIEPALLKRIEESFISLVIFSENYADSTFCLRELSKILECMETKQQMVLPVFYRLDPSHVQNLTGSYGDALCKHEKDCSSEEVKSWRRALKEIANLKGWDSNVIKDETKLIQEIVSDIQKKFSHELSLSFDAEGLVGMKSRVKDIESLLSFGSTGVLIVGIWGIGGIGKSTTADVVYHRNRSKFEGHCFFQNVREESKRHGVNHVRQEILGEVLEKKDMTIRPIGLPPDIKRMLQRKKVLIVLDDVNDPQDLKYLLGEDGLFGQGSRIMVTSRDRRVLENACDEDKIYEVEILDEDDALRLFSLHAFKQDRPMEGYTGLSKTVVSCVKGIPLVLKVLGANLYNKRSVEYWESKVAQLRTNGSEDIKKHLEMCYHELNQTEKKIFLDIACFFELCERDILQQTLDLKERSGIDRLADMCLIKIVHGKIWMHDVLLLLGREIVLRENDDPRERSRLWEDEDVCRVLTTQGTRSKVESISLILDATKDQLRLSPTAFEGMYNLRLLKIYYPPFLKNPSKEQIMNRKRVGIHLPGGLHFLSSELRFLYWYNYPLKSLPSNFFPEKPFQLEMPCSQLEQLWNEGQPLENLKLMNPPSSKLSLIDSDLSKIPNLEVLHPGHYSSLAGIPSSIKYSTSLATLELPRFESFCTLPSSIGCLSQLVRLNLSLCESLASLPDNIDELKSLVELDLYSCSKLASLPNSICKLKCLTKLNLGHQPKLVSLPDNIGELRSLVKLSLFSCSKLVSLPDSIGELRSLVELSLSSCSKLASLPDSIGQLKSLVELRLSSCSKLASLPDSIGELRSLVELRLSSCSGLASLPDSIGGLKSLQWFDLNGCFGLASLPDNIGALKSLQWLYLNGCSGLASLPNNIGGLESLKSLLSRLTSLPDNINELKSLKLFYHSGRSGLASLTDTIDGLKSLKLLDLSGRSGLTSLPDNIGALKSLENLDLSGCSGLASLPDNIGSLKSLKSLNLNGWSALTSLSDKIGALKSLNNIDLSGCSGLASLPDSIGVLKSLNNINLSGCSGLANLPDSIGALKSLKSLHLCGCSRLASLPDRIGRLKSLTWLNLSGCSGLKSLPDSIGELKSLERLDLYDCSGLASLPNNIGALKSLKSLNLSGCSGLTSLRDNIGALKSLESLILSGCSRLASLPDNIGELKYLKSLHLSGFSRLASLPDNIRELKSLESLSLYGCSGLASLPDNIGVLKSLKSLRLSGFSRLASLPNSIVELKSLESLSLCGCSGLASLPDIIGGLKSLKSLCLSGFSRLASLPDSIGALKSLESLSLCGCSGLASLSDIIGGLKSLTWLNLSDCSGLKSLPDNIVELKHLTTLILSGCLKLASLPDNFIDLEFSGLDKQRCYMLRGFQKVEEIAASTYQLGCHELLNLENSRVLKAPESLGSLLSLTRLRLSKIDFERIPASIKHLTKLSELYLDDCKRLQCLPELPSTLQVLIASGCISLKSIASMFMQGDREYKAASQEFNFSGCLQLDQNQRTRIMGDARLRIQRTATSLFYQEYHGQFIRVRLCIPGSEVPEGFSYKNREGSSVKIRQPAHSYRGFTFCAVVSFGQNGERRPVNIECECHLIIKDGTQIDLSSYYYDKYERQVRSLWKRDQHVFIWSVHSKGFFKEASFHFKPLWGATDVMVACGVHPLFVNEF</sequence>
<dbReference type="InterPro" id="IPR002182">
    <property type="entry name" value="NB-ARC"/>
</dbReference>
<dbReference type="GO" id="GO:0006952">
    <property type="term" value="P:defense response"/>
    <property type="evidence" value="ECO:0007669"/>
    <property type="project" value="UniProtKB-KW"/>
</dbReference>
<dbReference type="InterPro" id="IPR027417">
    <property type="entry name" value="P-loop_NTPase"/>
</dbReference>
<organism evidence="9 10">
    <name type="scientific">Populus trichocarpa</name>
    <name type="common">Western balsam poplar</name>
    <name type="synonym">Populus balsamifera subsp. trichocarpa</name>
    <dbReference type="NCBI Taxonomy" id="3694"/>
    <lineage>
        <taxon>Eukaryota</taxon>
        <taxon>Viridiplantae</taxon>
        <taxon>Streptophyta</taxon>
        <taxon>Embryophyta</taxon>
        <taxon>Tracheophyta</taxon>
        <taxon>Spermatophyta</taxon>
        <taxon>Magnoliopsida</taxon>
        <taxon>eudicotyledons</taxon>
        <taxon>Gunneridae</taxon>
        <taxon>Pentapetalae</taxon>
        <taxon>rosids</taxon>
        <taxon>fabids</taxon>
        <taxon>Malpighiales</taxon>
        <taxon>Salicaceae</taxon>
        <taxon>Saliceae</taxon>
        <taxon>Populus</taxon>
    </lineage>
</organism>
<evidence type="ECO:0000256" key="6">
    <source>
        <dbReference type="ARBA" id="ARBA00023027"/>
    </source>
</evidence>
<dbReference type="InterPro" id="IPR035897">
    <property type="entry name" value="Toll_tir_struct_dom_sf"/>
</dbReference>
<protein>
    <recommendedName>
        <fullName evidence="1">ADP-ribosyl cyclase/cyclic ADP-ribose hydrolase</fullName>
        <ecNumber evidence="1">3.2.2.6</ecNumber>
    </recommendedName>
</protein>
<comment type="catalytic activity">
    <reaction evidence="7">
        <text>NAD(+) + H2O = ADP-D-ribose + nicotinamide + H(+)</text>
        <dbReference type="Rhea" id="RHEA:16301"/>
        <dbReference type="ChEBI" id="CHEBI:15377"/>
        <dbReference type="ChEBI" id="CHEBI:15378"/>
        <dbReference type="ChEBI" id="CHEBI:17154"/>
        <dbReference type="ChEBI" id="CHEBI:57540"/>
        <dbReference type="ChEBI" id="CHEBI:57967"/>
        <dbReference type="EC" id="3.2.2.6"/>
    </reaction>
    <physiologicalReaction direction="left-to-right" evidence="7">
        <dbReference type="Rhea" id="RHEA:16302"/>
    </physiologicalReaction>
</comment>
<evidence type="ECO:0000256" key="5">
    <source>
        <dbReference type="ARBA" id="ARBA00022821"/>
    </source>
</evidence>
<evidence type="ECO:0000256" key="4">
    <source>
        <dbReference type="ARBA" id="ARBA00022801"/>
    </source>
</evidence>
<keyword evidence="2" id="KW-0433">Leucine-rich repeat</keyword>
<keyword evidence="5" id="KW-0611">Plant defense</keyword>
<dbReference type="OMA" id="NIYLSGC"/>
<dbReference type="FunFam" id="3.40.50.10140:FF:000007">
    <property type="entry name" value="Disease resistance protein (TIR-NBS-LRR class)"/>
    <property type="match status" value="1"/>
</dbReference>
<dbReference type="Gene3D" id="3.80.10.10">
    <property type="entry name" value="Ribonuclease Inhibitor"/>
    <property type="match status" value="4"/>
</dbReference>
<dbReference type="SUPFAM" id="SSF52200">
    <property type="entry name" value="Toll/Interleukin receptor TIR domain"/>
    <property type="match status" value="1"/>
</dbReference>
<dbReference type="Pfam" id="PF23282">
    <property type="entry name" value="WHD_ROQ1"/>
    <property type="match status" value="1"/>
</dbReference>
<dbReference type="InterPro" id="IPR042197">
    <property type="entry name" value="Apaf_helical"/>
</dbReference>
<dbReference type="Pfam" id="PF00931">
    <property type="entry name" value="NB-ARC"/>
    <property type="match status" value="1"/>
</dbReference>
<name>A0A3N7EVT6_POPTR</name>
<dbReference type="InterPro" id="IPR055414">
    <property type="entry name" value="LRR_R13L4/SHOC2-like"/>
</dbReference>
<evidence type="ECO:0000256" key="3">
    <source>
        <dbReference type="ARBA" id="ARBA00022737"/>
    </source>
</evidence>
<dbReference type="Gene3D" id="3.40.50.10140">
    <property type="entry name" value="Toll/interleukin-1 receptor homology (TIR) domain"/>
    <property type="match status" value="1"/>
</dbReference>
<accession>A0A3N7EVT6</accession>
<dbReference type="InterPro" id="IPR044974">
    <property type="entry name" value="Disease_R_plants"/>
</dbReference>
<dbReference type="Pfam" id="PF01582">
    <property type="entry name" value="TIR"/>
    <property type="match status" value="1"/>
</dbReference>
<dbReference type="Pfam" id="PF23598">
    <property type="entry name" value="LRR_14"/>
    <property type="match status" value="1"/>
</dbReference>
<dbReference type="InterPro" id="IPR045344">
    <property type="entry name" value="C-JID"/>
</dbReference>
<evidence type="ECO:0000256" key="7">
    <source>
        <dbReference type="ARBA" id="ARBA00047304"/>
    </source>
</evidence>
<keyword evidence="4" id="KW-0378">Hydrolase</keyword>
<dbReference type="EMBL" id="CM009294">
    <property type="protein sequence ID" value="RQO89946.1"/>
    <property type="molecule type" value="Genomic_DNA"/>
</dbReference>
<dbReference type="GO" id="GO:0007165">
    <property type="term" value="P:signal transduction"/>
    <property type="evidence" value="ECO:0007669"/>
    <property type="project" value="InterPro"/>
</dbReference>
<dbReference type="InterPro" id="IPR058192">
    <property type="entry name" value="WHD_ROQ1-like"/>
</dbReference>
<dbReference type="GO" id="GO:0061809">
    <property type="term" value="F:NAD+ nucleosidase activity, cyclic ADP-ribose generating"/>
    <property type="evidence" value="ECO:0007669"/>
    <property type="project" value="UniProtKB-EC"/>
</dbReference>
<dbReference type="SUPFAM" id="SSF52058">
    <property type="entry name" value="L domain-like"/>
    <property type="match status" value="4"/>
</dbReference>
<dbReference type="GO" id="GO:0043531">
    <property type="term" value="F:ADP binding"/>
    <property type="evidence" value="ECO:0007669"/>
    <property type="project" value="InterPro"/>
</dbReference>
<dbReference type="PANTHER" id="PTHR11017">
    <property type="entry name" value="LEUCINE-RICH REPEAT-CONTAINING PROTEIN"/>
    <property type="match status" value="1"/>
</dbReference>
<dbReference type="SUPFAM" id="SSF46785">
    <property type="entry name" value="Winged helix' DNA-binding domain"/>
    <property type="match status" value="1"/>
</dbReference>
<dbReference type="SMART" id="SM00369">
    <property type="entry name" value="LRR_TYP"/>
    <property type="match status" value="12"/>
</dbReference>
<dbReference type="Pfam" id="PF20160">
    <property type="entry name" value="C-JID"/>
    <property type="match status" value="1"/>
</dbReference>
<gene>
    <name evidence="9" type="ORF">POPTR_005G030700</name>
</gene>
<dbReference type="Proteomes" id="UP000006729">
    <property type="component" value="Chromosome 5"/>
</dbReference>